<proteinExistence type="predicted"/>
<protein>
    <submittedName>
        <fullName evidence="1">Uncharacterized protein</fullName>
    </submittedName>
</protein>
<gene>
    <name evidence="1" type="ORF">PU634_04925</name>
</gene>
<dbReference type="Proteomes" id="UP001223802">
    <property type="component" value="Chromosome"/>
</dbReference>
<dbReference type="KEGG" id="ope:PU634_04925"/>
<name>A0AA50Q8E7_9GAMM</name>
<evidence type="ECO:0000313" key="2">
    <source>
        <dbReference type="Proteomes" id="UP001223802"/>
    </source>
</evidence>
<dbReference type="EMBL" id="CP118224">
    <property type="protein sequence ID" value="WMC11710.1"/>
    <property type="molecule type" value="Genomic_DNA"/>
</dbReference>
<sequence length="112" mass="12086">MTKLSQGLLHTCANGDCTCGAILDHQSDYIATAHNPDNQRRLVACWNACHGLSTEDLETKGLAMAFGNQLLELERQRDELLAALESLNYAASADSRNAKIVRAAIAKAKEAS</sequence>
<evidence type="ECO:0000313" key="1">
    <source>
        <dbReference type="EMBL" id="WMC11710.1"/>
    </source>
</evidence>
<reference evidence="1 2" key="1">
    <citation type="submission" date="2023-02" db="EMBL/GenBank/DDBJ databases">
        <title>Complete genome sequence of a novel bacterium Oceanimonas sp. NTOU-MSR1 isolated from marine coast sediment.</title>
        <authorList>
            <person name="Yang H.-T."/>
            <person name="Chen Y.-L."/>
            <person name="Ho Y.-N."/>
        </authorList>
    </citation>
    <scope>NUCLEOTIDE SEQUENCE [LARGE SCALE GENOMIC DNA]</scope>
    <source>
        <strain evidence="1 2">NTOU-MSR1</strain>
    </source>
</reference>
<accession>A0AA50Q8E7</accession>
<dbReference type="AlphaFoldDB" id="A0AA50Q8E7"/>
<organism evidence="1 2">
    <name type="scientific">Oceanimonas pelagia</name>
    <dbReference type="NCBI Taxonomy" id="3028314"/>
    <lineage>
        <taxon>Bacteria</taxon>
        <taxon>Pseudomonadati</taxon>
        <taxon>Pseudomonadota</taxon>
        <taxon>Gammaproteobacteria</taxon>
        <taxon>Aeromonadales</taxon>
        <taxon>Aeromonadaceae</taxon>
        <taxon>Oceanimonas</taxon>
    </lineage>
</organism>
<keyword evidence="2" id="KW-1185">Reference proteome</keyword>
<dbReference type="RefSeq" id="WP_306762945.1">
    <property type="nucleotide sequence ID" value="NZ_CP118224.1"/>
</dbReference>